<dbReference type="RefSeq" id="WP_066970889.1">
    <property type="nucleotide sequence ID" value="NZ_LWMT01000044.1"/>
</dbReference>
<dbReference type="EC" id="5.1.3.2" evidence="3"/>
<dbReference type="PANTHER" id="PTHR43000">
    <property type="entry name" value="DTDP-D-GLUCOSE 4,6-DEHYDRATASE-RELATED"/>
    <property type="match status" value="1"/>
</dbReference>
<evidence type="ECO:0000256" key="1">
    <source>
        <dbReference type="ARBA" id="ARBA00007637"/>
    </source>
</evidence>
<reference evidence="3 4" key="1">
    <citation type="submission" date="2016-04" db="EMBL/GenBank/DDBJ databases">
        <title>Genome sequence of Methanobrevibacter filiformis DSM 11501.</title>
        <authorList>
            <person name="Poehlein A."/>
            <person name="Seedorf H."/>
            <person name="Daniel R."/>
        </authorList>
    </citation>
    <scope>NUCLEOTIDE SEQUENCE [LARGE SCALE GENOMIC DNA]</scope>
    <source>
        <strain evidence="3 4">DSM 11501</strain>
    </source>
</reference>
<dbReference type="GO" id="GO:0003978">
    <property type="term" value="F:UDP-glucose 4-epimerase activity"/>
    <property type="evidence" value="ECO:0007669"/>
    <property type="project" value="UniProtKB-EC"/>
</dbReference>
<sequence length="311" mass="34811">MKNKNIVVTGGLGFIGSHIVNKLVDNNKITIIDDKSSGKIENLDNPNHKNIELIEKNLNKCDLDKILKNKDYVFHLAAMASVPLSVEEPFLCNENNVDATVKLLIACKNQNIKKIIFSSSSAVYGENPNLPLKETETLNPTSPYAASKATCELYCKSFTESYGLGTVCLRYFNVFGPKQNPNSQYAAVIPKFIDAIINNNQPIIYGDGEQTRDFIFIEDIVTANIMAAKSNYNGILNVASGNKITINQLYKAIKKTLQVDIDPNYLPERLGDIKHSLANVDNMNKINFKVDPNLFEEQLKTTIKWFKNNNK</sequence>
<feature type="domain" description="NAD-dependent epimerase/dehydratase" evidence="2">
    <location>
        <begin position="6"/>
        <end position="238"/>
    </location>
</feature>
<comment type="caution">
    <text evidence="3">The sequence shown here is derived from an EMBL/GenBank/DDBJ whole genome shotgun (WGS) entry which is preliminary data.</text>
</comment>
<dbReference type="Gene3D" id="3.40.50.720">
    <property type="entry name" value="NAD(P)-binding Rossmann-like Domain"/>
    <property type="match status" value="1"/>
</dbReference>
<dbReference type="PATRIC" id="fig|55758.3.peg.381"/>
<name>A0A166EX36_9EURY</name>
<dbReference type="AlphaFoldDB" id="A0A166EX36"/>
<dbReference type="OrthoDB" id="4907at2157"/>
<dbReference type="STRING" id="55758.MBFIL_03420"/>
<dbReference type="SUPFAM" id="SSF51735">
    <property type="entry name" value="NAD(P)-binding Rossmann-fold domains"/>
    <property type="match status" value="1"/>
</dbReference>
<organism evidence="3 4">
    <name type="scientific">Methanobrevibacter filiformis</name>
    <dbReference type="NCBI Taxonomy" id="55758"/>
    <lineage>
        <taxon>Archaea</taxon>
        <taxon>Methanobacteriati</taxon>
        <taxon>Methanobacteriota</taxon>
        <taxon>Methanomada group</taxon>
        <taxon>Methanobacteria</taxon>
        <taxon>Methanobacteriales</taxon>
        <taxon>Methanobacteriaceae</taxon>
        <taxon>Methanobrevibacter</taxon>
    </lineage>
</organism>
<evidence type="ECO:0000259" key="2">
    <source>
        <dbReference type="Pfam" id="PF01370"/>
    </source>
</evidence>
<dbReference type="Gene3D" id="3.90.25.10">
    <property type="entry name" value="UDP-galactose 4-epimerase, domain 1"/>
    <property type="match status" value="1"/>
</dbReference>
<keyword evidence="4" id="KW-1185">Reference proteome</keyword>
<proteinExistence type="inferred from homology"/>
<keyword evidence="3" id="KW-0413">Isomerase</keyword>
<dbReference type="InterPro" id="IPR001509">
    <property type="entry name" value="Epimerase_deHydtase"/>
</dbReference>
<gene>
    <name evidence="3" type="ORF">MBFIL_03420</name>
</gene>
<dbReference type="Proteomes" id="UP000077066">
    <property type="component" value="Unassembled WGS sequence"/>
</dbReference>
<evidence type="ECO:0000313" key="4">
    <source>
        <dbReference type="Proteomes" id="UP000077066"/>
    </source>
</evidence>
<dbReference type="EMBL" id="LWMT01000044">
    <property type="protein sequence ID" value="KZX17106.1"/>
    <property type="molecule type" value="Genomic_DNA"/>
</dbReference>
<comment type="similarity">
    <text evidence="1">Belongs to the NAD(P)-dependent epimerase/dehydratase family.</text>
</comment>
<accession>A0A166EX36</accession>
<protein>
    <submittedName>
        <fullName evidence="3">UDP-glucose 4-epimerase</fullName>
        <ecNumber evidence="3">5.1.3.2</ecNumber>
    </submittedName>
</protein>
<evidence type="ECO:0000313" key="3">
    <source>
        <dbReference type="EMBL" id="KZX17106.1"/>
    </source>
</evidence>
<dbReference type="Pfam" id="PF01370">
    <property type="entry name" value="Epimerase"/>
    <property type="match status" value="1"/>
</dbReference>
<dbReference type="InterPro" id="IPR036291">
    <property type="entry name" value="NAD(P)-bd_dom_sf"/>
</dbReference>